<keyword evidence="5" id="KW-1185">Reference proteome</keyword>
<feature type="compositionally biased region" description="Pro residues" evidence="1">
    <location>
        <begin position="12"/>
        <end position="23"/>
    </location>
</feature>
<evidence type="ECO:0000313" key="3">
    <source>
        <dbReference type="EMBL" id="MCC3272372.1"/>
    </source>
</evidence>
<proteinExistence type="predicted"/>
<protein>
    <submittedName>
        <fullName evidence="3">Uncharacterized protein</fullName>
    </submittedName>
</protein>
<evidence type="ECO:0000256" key="2">
    <source>
        <dbReference type="SAM" id="Phobius"/>
    </source>
</evidence>
<keyword evidence="2" id="KW-0812">Transmembrane</keyword>
<accession>A0A9X1M7M0</accession>
<name>A0A9X1M7M0_9MICC</name>
<dbReference type="EMBL" id="CP094984">
    <property type="protein sequence ID" value="UON91765.1"/>
    <property type="molecule type" value="Genomic_DNA"/>
</dbReference>
<evidence type="ECO:0000256" key="1">
    <source>
        <dbReference type="SAM" id="MobiDB-lite"/>
    </source>
</evidence>
<dbReference type="Proteomes" id="UP001155145">
    <property type="component" value="Unassembled WGS sequence"/>
</dbReference>
<sequence>MQERSPDQIPSPAMPPPPAPPASDTPVSEAGKEAKAGKRRKAAKAAKQVGPDAPGARKGKRIWLAVAGVVLLAGGAVGGHFLTDPTRSDEYAALSEESAQRQAQLEKSQSDYNAMKTDYNKLSAGIYDREKKVGEREDAVAAAETAVKARETAVTSAEAKKAANTITDGTWTVGKSISAGTYTTTTDVGSSCYWGIYRSGSNGDDIIENDIPGGGRPSVTISEGQDFKSSRCGKWEKQ</sequence>
<feature type="region of interest" description="Disordered" evidence="1">
    <location>
        <begin position="1"/>
        <end position="57"/>
    </location>
</feature>
<evidence type="ECO:0000313" key="6">
    <source>
        <dbReference type="Proteomes" id="UP001155145"/>
    </source>
</evidence>
<dbReference type="RefSeq" id="WP_227928459.1">
    <property type="nucleotide sequence ID" value="NZ_CP094984.1"/>
</dbReference>
<gene>
    <name evidence="3" type="ORF">LJ755_06455</name>
    <name evidence="4" type="ORF">MUK71_14460</name>
</gene>
<keyword evidence="2" id="KW-1133">Transmembrane helix</keyword>
<feature type="transmembrane region" description="Helical" evidence="2">
    <location>
        <begin position="62"/>
        <end position="82"/>
    </location>
</feature>
<dbReference type="EMBL" id="JAJFZT010000003">
    <property type="protein sequence ID" value="MCC3272372.1"/>
    <property type="molecule type" value="Genomic_DNA"/>
</dbReference>
<dbReference type="AlphaFoldDB" id="A0A9X1M7M0"/>
<feature type="compositionally biased region" description="Basic and acidic residues" evidence="1">
    <location>
        <begin position="225"/>
        <end position="238"/>
    </location>
</feature>
<keyword evidence="2" id="KW-0472">Membrane</keyword>
<evidence type="ECO:0000313" key="5">
    <source>
        <dbReference type="Proteomes" id="UP000829758"/>
    </source>
</evidence>
<organism evidence="3 6">
    <name type="scientific">Arthrobacter zhangbolii</name>
    <dbReference type="NCBI Taxonomy" id="2886936"/>
    <lineage>
        <taxon>Bacteria</taxon>
        <taxon>Bacillati</taxon>
        <taxon>Actinomycetota</taxon>
        <taxon>Actinomycetes</taxon>
        <taxon>Micrococcales</taxon>
        <taxon>Micrococcaceae</taxon>
        <taxon>Arthrobacter</taxon>
    </lineage>
</organism>
<reference evidence="3" key="1">
    <citation type="submission" date="2021-10" db="EMBL/GenBank/DDBJ databases">
        <title>Novel species in genus Arthrobacter.</title>
        <authorList>
            <person name="Liu Y."/>
        </authorList>
    </citation>
    <scope>NUCLEOTIDE SEQUENCE</scope>
    <source>
        <strain evidence="5">zg-Y462</strain>
        <strain evidence="3">Zg-Y462</strain>
    </source>
</reference>
<evidence type="ECO:0000313" key="4">
    <source>
        <dbReference type="EMBL" id="UON91765.1"/>
    </source>
</evidence>
<dbReference type="Proteomes" id="UP000829758">
    <property type="component" value="Chromosome"/>
</dbReference>
<feature type="region of interest" description="Disordered" evidence="1">
    <location>
        <begin position="203"/>
        <end position="238"/>
    </location>
</feature>